<feature type="compositionally biased region" description="Basic and acidic residues" evidence="1">
    <location>
        <begin position="108"/>
        <end position="119"/>
    </location>
</feature>
<name>I3Y7R4_THIV6</name>
<keyword evidence="3" id="KW-1185">Reference proteome</keyword>
<dbReference type="KEGG" id="tvi:Thivi_1001"/>
<evidence type="ECO:0000313" key="3">
    <source>
        <dbReference type="Proteomes" id="UP000006062"/>
    </source>
</evidence>
<dbReference type="HOGENOM" id="CLU_2060383_0_0_6"/>
<proteinExistence type="predicted"/>
<evidence type="ECO:0000313" key="2">
    <source>
        <dbReference type="EMBL" id="AFL73032.1"/>
    </source>
</evidence>
<reference evidence="2 3" key="1">
    <citation type="submission" date="2012-06" db="EMBL/GenBank/DDBJ databases">
        <title>Complete sequence of Thiocystis violascens DSM 198.</title>
        <authorList>
            <consortium name="US DOE Joint Genome Institute"/>
            <person name="Lucas S."/>
            <person name="Han J."/>
            <person name="Lapidus A."/>
            <person name="Cheng J.-F."/>
            <person name="Goodwin L."/>
            <person name="Pitluck S."/>
            <person name="Peters L."/>
            <person name="Ovchinnikova G."/>
            <person name="Teshima H."/>
            <person name="Detter J.C."/>
            <person name="Han C."/>
            <person name="Tapia R."/>
            <person name="Land M."/>
            <person name="Hauser L."/>
            <person name="Kyrpides N."/>
            <person name="Ivanova N."/>
            <person name="Pagani I."/>
            <person name="Vogl K."/>
            <person name="Liu Z."/>
            <person name="Frigaard N.-U."/>
            <person name="Bryant D."/>
            <person name="Woyke T."/>
        </authorList>
    </citation>
    <scope>NUCLEOTIDE SEQUENCE [LARGE SCALE GENOMIC DNA]</scope>
    <source>
        <strain evidence="3">ATCC 17096 / DSM 198 / 6111</strain>
    </source>
</reference>
<dbReference type="RefSeq" id="WP_014777518.1">
    <property type="nucleotide sequence ID" value="NC_018012.1"/>
</dbReference>
<evidence type="ECO:0000256" key="1">
    <source>
        <dbReference type="SAM" id="MobiDB-lite"/>
    </source>
</evidence>
<sequence length="119" mass="13402">MKVETVNQLAQVLGDCEPHGPDTEFKTVRDVVAALVDLGNTDKVIARHDDHLGLMIDLSDKFLDSSLNDVANPEFETESEAVLEQANIILPLADRELTEEDLDEIEEDRISRRENDRDD</sequence>
<feature type="region of interest" description="Disordered" evidence="1">
    <location>
        <begin position="100"/>
        <end position="119"/>
    </location>
</feature>
<dbReference type="Proteomes" id="UP000006062">
    <property type="component" value="Chromosome"/>
</dbReference>
<dbReference type="AlphaFoldDB" id="I3Y7R4"/>
<dbReference type="EMBL" id="CP003154">
    <property type="protein sequence ID" value="AFL73032.1"/>
    <property type="molecule type" value="Genomic_DNA"/>
</dbReference>
<organism evidence="2 3">
    <name type="scientific">Thiocystis violascens (strain ATCC 17096 / DSM 198 / 6111)</name>
    <name type="common">Chromatium violascens</name>
    <dbReference type="NCBI Taxonomy" id="765911"/>
    <lineage>
        <taxon>Bacteria</taxon>
        <taxon>Pseudomonadati</taxon>
        <taxon>Pseudomonadota</taxon>
        <taxon>Gammaproteobacteria</taxon>
        <taxon>Chromatiales</taxon>
        <taxon>Chromatiaceae</taxon>
        <taxon>Thiocystis</taxon>
    </lineage>
</organism>
<accession>I3Y7R4</accession>
<protein>
    <submittedName>
        <fullName evidence="2">Uncharacterized protein</fullName>
    </submittedName>
</protein>
<gene>
    <name evidence="2" type="ordered locus">Thivi_1001</name>
</gene>
<dbReference type="OrthoDB" id="7064570at2"/>